<dbReference type="Gene3D" id="1.10.10.60">
    <property type="entry name" value="Homeodomain-like"/>
    <property type="match status" value="1"/>
</dbReference>
<proteinExistence type="predicted"/>
<keyword evidence="3" id="KW-0804">Transcription</keyword>
<dbReference type="PRINTS" id="PR00032">
    <property type="entry name" value="HTHARAC"/>
</dbReference>
<gene>
    <name evidence="5" type="ORF">AMC81_PE00725</name>
</gene>
<evidence type="ECO:0000259" key="4">
    <source>
        <dbReference type="PROSITE" id="PS01124"/>
    </source>
</evidence>
<protein>
    <submittedName>
        <fullName evidence="5">AraC family transcriptional regulator domain-containing protein</fullName>
    </submittedName>
</protein>
<dbReference type="Proteomes" id="UP000078551">
    <property type="component" value="Plasmid pRphaN771e"/>
</dbReference>
<reference evidence="5 6" key="1">
    <citation type="submission" date="2015-11" db="EMBL/GenBank/DDBJ databases">
        <title>The limits of bacterial species coexistence and the symbiotic plasmid transference in sympatric Rhizobium populations.</title>
        <authorList>
            <person name="Perez-Carrascal O.M."/>
            <person name="VanInsberghe D."/>
            <person name="Juarez S."/>
            <person name="Polz M.F."/>
            <person name="Vinuesa P."/>
            <person name="Gonzalez V."/>
        </authorList>
    </citation>
    <scope>NUCLEOTIDE SEQUENCE [LARGE SCALE GENOMIC DNA]</scope>
    <source>
        <strain evidence="5 6">N771</strain>
        <plasmid evidence="5 6">pRphaN771e</plasmid>
    </source>
</reference>
<dbReference type="SMART" id="SM00342">
    <property type="entry name" value="HTH_ARAC"/>
    <property type="match status" value="1"/>
</dbReference>
<dbReference type="Pfam" id="PF12833">
    <property type="entry name" value="HTH_18"/>
    <property type="match status" value="1"/>
</dbReference>
<evidence type="ECO:0000256" key="3">
    <source>
        <dbReference type="ARBA" id="ARBA00023163"/>
    </source>
</evidence>
<geneLocation type="plasmid" evidence="5 6">
    <name>pRphaN771e</name>
</geneLocation>
<keyword evidence="1" id="KW-0805">Transcription regulation</keyword>
<evidence type="ECO:0000256" key="2">
    <source>
        <dbReference type="ARBA" id="ARBA00023125"/>
    </source>
</evidence>
<dbReference type="PROSITE" id="PS00041">
    <property type="entry name" value="HTH_ARAC_FAMILY_1"/>
    <property type="match status" value="1"/>
</dbReference>
<dbReference type="EMBL" id="CP013573">
    <property type="protein sequence ID" value="ANL88970.1"/>
    <property type="molecule type" value="Genomic_DNA"/>
</dbReference>
<keyword evidence="6" id="KW-1185">Reference proteome</keyword>
<keyword evidence="5" id="KW-0614">Plasmid</keyword>
<dbReference type="PANTHER" id="PTHR43280:SF32">
    <property type="entry name" value="TRANSCRIPTIONAL REGULATORY PROTEIN"/>
    <property type="match status" value="1"/>
</dbReference>
<evidence type="ECO:0000256" key="1">
    <source>
        <dbReference type="ARBA" id="ARBA00023015"/>
    </source>
</evidence>
<accession>A0ABM6CKR8</accession>
<evidence type="ECO:0000313" key="6">
    <source>
        <dbReference type="Proteomes" id="UP000078551"/>
    </source>
</evidence>
<dbReference type="InterPro" id="IPR018060">
    <property type="entry name" value="HTH_AraC"/>
</dbReference>
<keyword evidence="2" id="KW-0238">DNA-binding</keyword>
<sequence>MAFINYYQAWWPVRTYVTLLATTPHLLDKAAREFFGRSVKELLLERRLLEAKRLLMFTVRSVEDIADEIGFEDPAYFSRFFRKRTGDAPAAWRRHRLQGK</sequence>
<dbReference type="PROSITE" id="PS01124">
    <property type="entry name" value="HTH_ARAC_FAMILY_2"/>
    <property type="match status" value="1"/>
</dbReference>
<dbReference type="SUPFAM" id="SSF46689">
    <property type="entry name" value="Homeodomain-like"/>
    <property type="match status" value="1"/>
</dbReference>
<dbReference type="InterPro" id="IPR009057">
    <property type="entry name" value="Homeodomain-like_sf"/>
</dbReference>
<dbReference type="InterPro" id="IPR020449">
    <property type="entry name" value="Tscrpt_reg_AraC-type_HTH"/>
</dbReference>
<organism evidence="5 6">
    <name type="scientific">Rhizobium phaseoli</name>
    <dbReference type="NCBI Taxonomy" id="396"/>
    <lineage>
        <taxon>Bacteria</taxon>
        <taxon>Pseudomonadati</taxon>
        <taxon>Pseudomonadota</taxon>
        <taxon>Alphaproteobacteria</taxon>
        <taxon>Hyphomicrobiales</taxon>
        <taxon>Rhizobiaceae</taxon>
        <taxon>Rhizobium/Agrobacterium group</taxon>
        <taxon>Rhizobium</taxon>
    </lineage>
</organism>
<dbReference type="PANTHER" id="PTHR43280">
    <property type="entry name" value="ARAC-FAMILY TRANSCRIPTIONAL REGULATOR"/>
    <property type="match status" value="1"/>
</dbReference>
<name>A0ABM6CKR8_9HYPH</name>
<evidence type="ECO:0000313" key="5">
    <source>
        <dbReference type="EMBL" id="ANL88970.1"/>
    </source>
</evidence>
<feature type="domain" description="HTH araC/xylS-type" evidence="4">
    <location>
        <begin position="1"/>
        <end position="95"/>
    </location>
</feature>
<dbReference type="InterPro" id="IPR018062">
    <property type="entry name" value="HTH_AraC-typ_CS"/>
</dbReference>